<dbReference type="EMBL" id="JAPQKS010000006">
    <property type="protein sequence ID" value="KAJ5224021.1"/>
    <property type="molecule type" value="Genomic_DNA"/>
</dbReference>
<name>A0A9W9NQA8_9EURO</name>
<proteinExistence type="predicted"/>
<keyword evidence="2" id="KW-1185">Reference proteome</keyword>
<protein>
    <submittedName>
        <fullName evidence="1">Uncharacterized protein</fullName>
    </submittedName>
</protein>
<accession>A0A9W9NQA8</accession>
<evidence type="ECO:0000313" key="2">
    <source>
        <dbReference type="Proteomes" id="UP001150941"/>
    </source>
</evidence>
<sequence length="122" mass="13893">MVFIQGQYQLPPAGHKLSDEHVYMVTKTISAKARRARKWTEDFNTAGDIKAELVPLDPSLLCLRRAISHGTLANVKNNATIKTAQKDWLIDPVLASRDFINAHRNLTRIYHDETDRKVITKI</sequence>
<dbReference type="GeneID" id="83205162"/>
<evidence type="ECO:0000313" key="1">
    <source>
        <dbReference type="EMBL" id="KAJ5224021.1"/>
    </source>
</evidence>
<dbReference type="OrthoDB" id="4369470at2759"/>
<comment type="caution">
    <text evidence="1">The sequence shown here is derived from an EMBL/GenBank/DDBJ whole genome shotgun (WGS) entry which is preliminary data.</text>
</comment>
<dbReference type="Proteomes" id="UP001150941">
    <property type="component" value="Unassembled WGS sequence"/>
</dbReference>
<gene>
    <name evidence="1" type="ORF">N7468_008563</name>
</gene>
<reference evidence="1" key="1">
    <citation type="submission" date="2022-11" db="EMBL/GenBank/DDBJ databases">
        <authorList>
            <person name="Petersen C."/>
        </authorList>
    </citation>
    <scope>NUCLEOTIDE SEQUENCE</scope>
    <source>
        <strain evidence="1">IBT 19713</strain>
    </source>
</reference>
<dbReference type="AlphaFoldDB" id="A0A9W9NQA8"/>
<reference evidence="1" key="2">
    <citation type="journal article" date="2023" name="IMA Fungus">
        <title>Comparative genomic study of the Penicillium genus elucidates a diverse pangenome and 15 lateral gene transfer events.</title>
        <authorList>
            <person name="Petersen C."/>
            <person name="Sorensen T."/>
            <person name="Nielsen M.R."/>
            <person name="Sondergaard T.E."/>
            <person name="Sorensen J.L."/>
            <person name="Fitzpatrick D.A."/>
            <person name="Frisvad J.C."/>
            <person name="Nielsen K.L."/>
        </authorList>
    </citation>
    <scope>NUCLEOTIDE SEQUENCE</scope>
    <source>
        <strain evidence="1">IBT 19713</strain>
    </source>
</reference>
<organism evidence="1 2">
    <name type="scientific">Penicillium chermesinum</name>
    <dbReference type="NCBI Taxonomy" id="63820"/>
    <lineage>
        <taxon>Eukaryota</taxon>
        <taxon>Fungi</taxon>
        <taxon>Dikarya</taxon>
        <taxon>Ascomycota</taxon>
        <taxon>Pezizomycotina</taxon>
        <taxon>Eurotiomycetes</taxon>
        <taxon>Eurotiomycetidae</taxon>
        <taxon>Eurotiales</taxon>
        <taxon>Aspergillaceae</taxon>
        <taxon>Penicillium</taxon>
    </lineage>
</organism>
<dbReference type="RefSeq" id="XP_058328204.1">
    <property type="nucleotide sequence ID" value="XM_058477859.1"/>
</dbReference>